<dbReference type="EMBL" id="MTPW01000001">
    <property type="protein sequence ID" value="PQJ32373.1"/>
    <property type="molecule type" value="Genomic_DNA"/>
</dbReference>
<dbReference type="OrthoDB" id="1145211at2"/>
<keyword evidence="3" id="KW-1185">Reference proteome</keyword>
<name>A0A2S7UDM3_9FLAO</name>
<evidence type="ECO:0000313" key="2">
    <source>
        <dbReference type="EMBL" id="PQJ32373.1"/>
    </source>
</evidence>
<comment type="caution">
    <text evidence="2">The sequence shown here is derived from an EMBL/GenBank/DDBJ whole genome shotgun (WGS) entry which is preliminary data.</text>
</comment>
<feature type="signal peptide" evidence="1">
    <location>
        <begin position="1"/>
        <end position="19"/>
    </location>
</feature>
<proteinExistence type="predicted"/>
<keyword evidence="1" id="KW-0732">Signal</keyword>
<sequence>MKFLIFVAILSCTPFLAYGQVGINTQLPQALLDIEVSDPAAPDSTDGILIPRVSAFPAVAPDVSQDGMLVYLTTTTGNSTPGFYYWNGTITQWCKLMTENAMMMCSISGVG</sequence>
<protein>
    <submittedName>
        <fullName evidence="2">Uncharacterized protein</fullName>
    </submittedName>
</protein>
<dbReference type="RefSeq" id="WP_105071452.1">
    <property type="nucleotide sequence ID" value="NZ_MTPW01000001.1"/>
</dbReference>
<evidence type="ECO:0000256" key="1">
    <source>
        <dbReference type="SAM" id="SignalP"/>
    </source>
</evidence>
<reference evidence="2 3" key="1">
    <citation type="submission" date="2017-01" db="EMBL/GenBank/DDBJ databases">
        <title>Trade-off between light-utilization and light-protection in marine flavobacteria.</title>
        <authorList>
            <person name="Kumagai Y."/>
            <person name="Yoshizawa S."/>
            <person name="Kogure K."/>
            <person name="Iwasaki W."/>
        </authorList>
    </citation>
    <scope>NUCLEOTIDE SEQUENCE [LARGE SCALE GENOMIC DNA]</scope>
    <source>
        <strain evidence="2 3">KCTC 32109</strain>
    </source>
</reference>
<organism evidence="2 3">
    <name type="scientific">Nonlabens arenilitoris</name>
    <dbReference type="NCBI Taxonomy" id="1217969"/>
    <lineage>
        <taxon>Bacteria</taxon>
        <taxon>Pseudomonadati</taxon>
        <taxon>Bacteroidota</taxon>
        <taxon>Flavobacteriia</taxon>
        <taxon>Flavobacteriales</taxon>
        <taxon>Flavobacteriaceae</taxon>
        <taxon>Nonlabens</taxon>
    </lineage>
</organism>
<dbReference type="AlphaFoldDB" id="A0A2S7UDM3"/>
<gene>
    <name evidence="2" type="ORF">BST92_10735</name>
</gene>
<dbReference type="Proteomes" id="UP000239747">
    <property type="component" value="Unassembled WGS sequence"/>
</dbReference>
<accession>A0A2S7UDM3</accession>
<evidence type="ECO:0000313" key="3">
    <source>
        <dbReference type="Proteomes" id="UP000239747"/>
    </source>
</evidence>
<feature type="chain" id="PRO_5015703012" evidence="1">
    <location>
        <begin position="20"/>
        <end position="111"/>
    </location>
</feature>